<feature type="transmembrane region" description="Helical" evidence="1">
    <location>
        <begin position="406"/>
        <end position="427"/>
    </location>
</feature>
<dbReference type="EMBL" id="CP036281">
    <property type="protein sequence ID" value="QDU80537.1"/>
    <property type="molecule type" value="Genomic_DNA"/>
</dbReference>
<feature type="transmembrane region" description="Helical" evidence="1">
    <location>
        <begin position="122"/>
        <end position="142"/>
    </location>
</feature>
<gene>
    <name evidence="2" type="ORF">Pla110_22680</name>
</gene>
<feature type="transmembrane region" description="Helical" evidence="1">
    <location>
        <begin position="12"/>
        <end position="34"/>
    </location>
</feature>
<organism evidence="2 3">
    <name type="scientific">Polystyrenella longa</name>
    <dbReference type="NCBI Taxonomy" id="2528007"/>
    <lineage>
        <taxon>Bacteria</taxon>
        <taxon>Pseudomonadati</taxon>
        <taxon>Planctomycetota</taxon>
        <taxon>Planctomycetia</taxon>
        <taxon>Planctomycetales</taxon>
        <taxon>Planctomycetaceae</taxon>
        <taxon>Polystyrenella</taxon>
    </lineage>
</organism>
<sequence>MSEHRTTAPRVSLYHELVLPILLFAAMGGMSWAVRGSSGYGGSWGCTFAGLLWGTGWWYLSHNGNEHRDRRYASNWVILAFIVGFAFSGARGWAQWPNFFHERLYTNSGAGEFVEIDRWYGFLWLFIAGMPWAGLAACLVAWCGSIRETRLWHWLIRLACGFGSGAVMLSLFETFPEWFLPLYDSLELQYQDLENNPSLGRLINDSREAVWHLAIYAGFLLFEIGRRDWKNVTLISTIGIVGGCGWSLIQNWKWAETYWDQTSFNWWRCSESSQGLIIGLGYGIAWFLVNRPMNAKEQEQVTTRTSISGPNFEWLVVFGLLSWIVAVFIINIPTLETVGIISISIWMLTALAYYLFYRGTYQAQANLPNESPRQFGKFDCPAICYTAVIILAAILLAGPLHEEESTYLHGMLFLVVLGSGSLGWYWLKRSDYENAQPHSAFPLGDRNIENWGLYLSLITGLSISIRSGLKGWLGLHWGNQEYWSELFWQYFLVIYPTLLLVVGLWFISRKPQTEWIYSRIRKPYIIIWLVLLVQNVLAQLVTGPHSSWSEFAFSAYYILLFVISMLVVNQTHCNRRDLPGSLRKQASPDQ</sequence>
<evidence type="ECO:0000313" key="3">
    <source>
        <dbReference type="Proteomes" id="UP000317178"/>
    </source>
</evidence>
<dbReference type="RefSeq" id="WP_144995803.1">
    <property type="nucleotide sequence ID" value="NZ_CP036281.1"/>
</dbReference>
<feature type="transmembrane region" description="Helical" evidence="1">
    <location>
        <begin position="487"/>
        <end position="507"/>
    </location>
</feature>
<dbReference type="Proteomes" id="UP000317178">
    <property type="component" value="Chromosome"/>
</dbReference>
<reference evidence="2 3" key="1">
    <citation type="submission" date="2019-02" db="EMBL/GenBank/DDBJ databases">
        <title>Deep-cultivation of Planctomycetes and their phenomic and genomic characterization uncovers novel biology.</title>
        <authorList>
            <person name="Wiegand S."/>
            <person name="Jogler M."/>
            <person name="Boedeker C."/>
            <person name="Pinto D."/>
            <person name="Vollmers J."/>
            <person name="Rivas-Marin E."/>
            <person name="Kohn T."/>
            <person name="Peeters S.H."/>
            <person name="Heuer A."/>
            <person name="Rast P."/>
            <person name="Oberbeckmann S."/>
            <person name="Bunk B."/>
            <person name="Jeske O."/>
            <person name="Meyerdierks A."/>
            <person name="Storesund J.E."/>
            <person name="Kallscheuer N."/>
            <person name="Luecker S."/>
            <person name="Lage O.M."/>
            <person name="Pohl T."/>
            <person name="Merkel B.J."/>
            <person name="Hornburger P."/>
            <person name="Mueller R.-W."/>
            <person name="Bruemmer F."/>
            <person name="Labrenz M."/>
            <person name="Spormann A.M."/>
            <person name="Op den Camp H."/>
            <person name="Overmann J."/>
            <person name="Amann R."/>
            <person name="Jetten M.S.M."/>
            <person name="Mascher T."/>
            <person name="Medema M.H."/>
            <person name="Devos D.P."/>
            <person name="Kaster A.-K."/>
            <person name="Ovreas L."/>
            <person name="Rohde M."/>
            <person name="Galperin M.Y."/>
            <person name="Jogler C."/>
        </authorList>
    </citation>
    <scope>NUCLEOTIDE SEQUENCE [LARGE SCALE GENOMIC DNA]</scope>
    <source>
        <strain evidence="2 3">Pla110</strain>
    </source>
</reference>
<feature type="transmembrane region" description="Helical" evidence="1">
    <location>
        <begin position="154"/>
        <end position="172"/>
    </location>
</feature>
<feature type="transmembrane region" description="Helical" evidence="1">
    <location>
        <begin position="72"/>
        <end position="94"/>
    </location>
</feature>
<keyword evidence="1" id="KW-0472">Membrane</keyword>
<protein>
    <submittedName>
        <fullName evidence="2">Uncharacterized protein</fullName>
    </submittedName>
</protein>
<feature type="transmembrane region" description="Helical" evidence="1">
    <location>
        <begin position="272"/>
        <end position="290"/>
    </location>
</feature>
<feature type="transmembrane region" description="Helical" evidence="1">
    <location>
        <begin position="523"/>
        <end position="542"/>
    </location>
</feature>
<feature type="transmembrane region" description="Helical" evidence="1">
    <location>
        <begin position="209"/>
        <end position="225"/>
    </location>
</feature>
<feature type="transmembrane region" description="Helical" evidence="1">
    <location>
        <begin position="448"/>
        <end position="467"/>
    </location>
</feature>
<feature type="transmembrane region" description="Helical" evidence="1">
    <location>
        <begin position="311"/>
        <end position="332"/>
    </location>
</feature>
<keyword evidence="3" id="KW-1185">Reference proteome</keyword>
<feature type="transmembrane region" description="Helical" evidence="1">
    <location>
        <begin position="378"/>
        <end position="400"/>
    </location>
</feature>
<keyword evidence="1" id="KW-1133">Transmembrane helix</keyword>
<name>A0A518CMT1_9PLAN</name>
<dbReference type="OrthoDB" id="9893713at2"/>
<dbReference type="AlphaFoldDB" id="A0A518CMT1"/>
<evidence type="ECO:0000256" key="1">
    <source>
        <dbReference type="SAM" id="Phobius"/>
    </source>
</evidence>
<dbReference type="KEGG" id="plon:Pla110_22680"/>
<feature type="transmembrane region" description="Helical" evidence="1">
    <location>
        <begin position="338"/>
        <end position="357"/>
    </location>
</feature>
<proteinExistence type="predicted"/>
<accession>A0A518CMT1</accession>
<keyword evidence="1" id="KW-0812">Transmembrane</keyword>
<feature type="transmembrane region" description="Helical" evidence="1">
    <location>
        <begin position="548"/>
        <end position="568"/>
    </location>
</feature>
<feature type="transmembrane region" description="Helical" evidence="1">
    <location>
        <begin position="232"/>
        <end position="252"/>
    </location>
</feature>
<feature type="transmembrane region" description="Helical" evidence="1">
    <location>
        <begin position="40"/>
        <end position="60"/>
    </location>
</feature>
<evidence type="ECO:0000313" key="2">
    <source>
        <dbReference type="EMBL" id="QDU80537.1"/>
    </source>
</evidence>